<dbReference type="KEGG" id="ome:OLMES_3715"/>
<dbReference type="EMBL" id="CP021425">
    <property type="protein sequence ID" value="ARU57736.1"/>
    <property type="molecule type" value="Genomic_DNA"/>
</dbReference>
<evidence type="ECO:0000256" key="8">
    <source>
        <dbReference type="RuleBase" id="RU366009"/>
    </source>
</evidence>
<evidence type="ECO:0000259" key="9">
    <source>
        <dbReference type="Pfam" id="PF01979"/>
    </source>
</evidence>
<keyword evidence="11" id="KW-1185">Reference proteome</keyword>
<dbReference type="GO" id="GO:0008270">
    <property type="term" value="F:zinc ion binding"/>
    <property type="evidence" value="ECO:0007669"/>
    <property type="project" value="UniProtKB-UniRule"/>
</dbReference>
<dbReference type="InterPro" id="IPR006680">
    <property type="entry name" value="Amidohydro-rel"/>
</dbReference>
<dbReference type="GO" id="GO:0008892">
    <property type="term" value="F:guanine deaminase activity"/>
    <property type="evidence" value="ECO:0007669"/>
    <property type="project" value="UniProtKB-UniRule"/>
</dbReference>
<evidence type="ECO:0000256" key="4">
    <source>
        <dbReference type="ARBA" id="ARBA00022723"/>
    </source>
</evidence>
<evidence type="ECO:0000256" key="1">
    <source>
        <dbReference type="ARBA" id="ARBA00004984"/>
    </source>
</evidence>
<dbReference type="SUPFAM" id="SSF51338">
    <property type="entry name" value="Composite domain of metallo-dependent hydrolases"/>
    <property type="match status" value="1"/>
</dbReference>
<dbReference type="InterPro" id="IPR032466">
    <property type="entry name" value="Metal_Hydrolase"/>
</dbReference>
<dbReference type="AlphaFoldDB" id="A0A1Y0ID90"/>
<protein>
    <recommendedName>
        <fullName evidence="3 7">Guanine deaminase</fullName>
        <shortName evidence="8">Guanase</shortName>
        <ecNumber evidence="3 7">3.5.4.3</ecNumber>
    </recommendedName>
    <alternativeName>
        <fullName evidence="8">Guanine aminohydrolase</fullName>
    </alternativeName>
</protein>
<comment type="function">
    <text evidence="8">Catalyzes the hydrolytic deamination of guanine, producing xanthine and ammonia.</text>
</comment>
<dbReference type="SUPFAM" id="SSF51556">
    <property type="entry name" value="Metallo-dependent hydrolases"/>
    <property type="match status" value="1"/>
</dbReference>
<dbReference type="FunFam" id="3.20.20.140:FF:000022">
    <property type="entry name" value="Guanine deaminase"/>
    <property type="match status" value="1"/>
</dbReference>
<evidence type="ECO:0000313" key="10">
    <source>
        <dbReference type="EMBL" id="ARU57736.1"/>
    </source>
</evidence>
<dbReference type="RefSeq" id="WP_087462602.1">
    <property type="nucleotide sequence ID" value="NZ_CP021425.1"/>
</dbReference>
<evidence type="ECO:0000256" key="7">
    <source>
        <dbReference type="NCBIfam" id="TIGR02967"/>
    </source>
</evidence>
<feature type="domain" description="Amidohydrolase-related" evidence="9">
    <location>
        <begin position="65"/>
        <end position="425"/>
    </location>
</feature>
<comment type="pathway">
    <text evidence="1 8">Purine metabolism; guanine degradation; xanthine from guanine: step 1/1.</text>
</comment>
<comment type="catalytic activity">
    <reaction evidence="8">
        <text>guanine + H2O + H(+) = xanthine + NH4(+)</text>
        <dbReference type="Rhea" id="RHEA:14665"/>
        <dbReference type="ChEBI" id="CHEBI:15377"/>
        <dbReference type="ChEBI" id="CHEBI:15378"/>
        <dbReference type="ChEBI" id="CHEBI:16235"/>
        <dbReference type="ChEBI" id="CHEBI:17712"/>
        <dbReference type="ChEBI" id="CHEBI:28938"/>
        <dbReference type="EC" id="3.5.4.3"/>
    </reaction>
</comment>
<keyword evidence="5 8" id="KW-0378">Hydrolase</keyword>
<dbReference type="Gene3D" id="2.30.40.10">
    <property type="entry name" value="Urease, subunit C, domain 1"/>
    <property type="match status" value="1"/>
</dbReference>
<evidence type="ECO:0000256" key="3">
    <source>
        <dbReference type="ARBA" id="ARBA00012781"/>
    </source>
</evidence>
<dbReference type="InterPro" id="IPR014311">
    <property type="entry name" value="Guanine_deaminase"/>
</dbReference>
<dbReference type="UniPathway" id="UPA00603">
    <property type="reaction ID" value="UER00660"/>
</dbReference>
<organism evidence="10 11">
    <name type="scientific">Oleiphilus messinensis</name>
    <dbReference type="NCBI Taxonomy" id="141451"/>
    <lineage>
        <taxon>Bacteria</taxon>
        <taxon>Pseudomonadati</taxon>
        <taxon>Pseudomonadota</taxon>
        <taxon>Gammaproteobacteria</taxon>
        <taxon>Oceanospirillales</taxon>
        <taxon>Oleiphilaceae</taxon>
        <taxon>Oleiphilus</taxon>
    </lineage>
</organism>
<dbReference type="GO" id="GO:0005829">
    <property type="term" value="C:cytosol"/>
    <property type="evidence" value="ECO:0007669"/>
    <property type="project" value="TreeGrafter"/>
</dbReference>
<sequence>MIQAYRAALLHFHSDPDVDGENAYTFLEDGLLVIENGLVKALGDASTLLAASPDLPVIDYSGHLIIPGLIDTHIHFPQVEVIASHGEQLLDWLNNYTFPTERKFADPGYAAEMATFFLDELFRNGTTTALVFGTVHAASVEAFFTASHGKNARMICGKVMMDRNAPDFLCDTAESSYQDSKALIEKWHHTGRQLYAVTPRFAITSTPEQLAKAGQLCEEYPDVYLQTHISENKDEVAFVQSLFPESKDYLDVYDQFGLLGPRSVFAHGVHLTPREHARFRETGSSVSFCPTSNLFLGSGLLDIAKLEQEKVTYSVATDVGGGTSFSMLHTLNEAYKVCQLNGHALCPLKSLYLATLGNAKSLQLEDKIGSFNLGNEADFAVLDFNCTPLMRLKQSKSTTLKEKLFSMIILGDDRAIKATYVAGDCVHDRDGDAKNTKNKIQAQGGQ</sequence>
<dbReference type="InterPro" id="IPR051607">
    <property type="entry name" value="Metallo-dep_hydrolases"/>
</dbReference>
<reference evidence="10 11" key="1">
    <citation type="submission" date="2017-05" db="EMBL/GenBank/DDBJ databases">
        <title>Genomic insights into alkan degradation activity of Oleiphilus messinensis.</title>
        <authorList>
            <person name="Kozyavkin S.A."/>
            <person name="Slesarev A.I."/>
            <person name="Golyshin P.N."/>
            <person name="Korzhenkov A."/>
            <person name="Golyshina O.N."/>
            <person name="Toshchakov S.V."/>
        </authorList>
    </citation>
    <scope>NUCLEOTIDE SEQUENCE [LARGE SCALE GENOMIC DNA]</scope>
    <source>
        <strain evidence="10 11">ME102</strain>
    </source>
</reference>
<dbReference type="NCBIfam" id="NF006679">
    <property type="entry name" value="PRK09228.1"/>
    <property type="match status" value="1"/>
</dbReference>
<dbReference type="OrthoDB" id="9787621at2"/>
<dbReference type="Proteomes" id="UP000196027">
    <property type="component" value="Chromosome"/>
</dbReference>
<evidence type="ECO:0000256" key="5">
    <source>
        <dbReference type="ARBA" id="ARBA00022801"/>
    </source>
</evidence>
<dbReference type="GO" id="GO:0006147">
    <property type="term" value="P:guanine catabolic process"/>
    <property type="evidence" value="ECO:0007669"/>
    <property type="project" value="UniProtKB-UniRule"/>
</dbReference>
<evidence type="ECO:0000313" key="11">
    <source>
        <dbReference type="Proteomes" id="UP000196027"/>
    </source>
</evidence>
<dbReference type="CDD" id="cd01303">
    <property type="entry name" value="GDEase"/>
    <property type="match status" value="1"/>
</dbReference>
<dbReference type="PANTHER" id="PTHR11271:SF6">
    <property type="entry name" value="GUANINE DEAMINASE"/>
    <property type="match status" value="1"/>
</dbReference>
<name>A0A1Y0ID90_9GAMM</name>
<gene>
    <name evidence="10" type="ORF">OLMES_3715</name>
</gene>
<evidence type="ECO:0000256" key="6">
    <source>
        <dbReference type="ARBA" id="ARBA00022833"/>
    </source>
</evidence>
<dbReference type="NCBIfam" id="TIGR02967">
    <property type="entry name" value="guan_deamin"/>
    <property type="match status" value="1"/>
</dbReference>
<dbReference type="PANTHER" id="PTHR11271">
    <property type="entry name" value="GUANINE DEAMINASE"/>
    <property type="match status" value="1"/>
</dbReference>
<accession>A0A1Y0ID90</accession>
<comment type="cofactor">
    <cofactor evidence="8">
        <name>Zn(2+)</name>
        <dbReference type="ChEBI" id="CHEBI:29105"/>
    </cofactor>
    <text evidence="8">Binds 1 zinc ion per subunit.</text>
</comment>
<evidence type="ECO:0000256" key="2">
    <source>
        <dbReference type="ARBA" id="ARBA00006745"/>
    </source>
</evidence>
<comment type="similarity">
    <text evidence="2 8">Belongs to the metallo-dependent hydrolases superfamily. ATZ/TRZ family.</text>
</comment>
<dbReference type="Pfam" id="PF01979">
    <property type="entry name" value="Amidohydro_1"/>
    <property type="match status" value="1"/>
</dbReference>
<dbReference type="Gene3D" id="3.20.20.140">
    <property type="entry name" value="Metal-dependent hydrolases"/>
    <property type="match status" value="1"/>
</dbReference>
<dbReference type="InterPro" id="IPR011059">
    <property type="entry name" value="Metal-dep_hydrolase_composite"/>
</dbReference>
<proteinExistence type="inferred from homology"/>
<keyword evidence="4 8" id="KW-0479">Metal-binding</keyword>
<keyword evidence="6 8" id="KW-0862">Zinc</keyword>
<dbReference type="EC" id="3.5.4.3" evidence="3 7"/>